<dbReference type="InterPro" id="IPR006640">
    <property type="entry name" value="SprT-like_domain"/>
</dbReference>
<dbReference type="GO" id="GO:0006974">
    <property type="term" value="P:DNA damage response"/>
    <property type="evidence" value="ECO:0007669"/>
    <property type="project" value="InterPro"/>
</dbReference>
<evidence type="ECO:0000313" key="4">
    <source>
        <dbReference type="EMBL" id="CAD5224188.1"/>
    </source>
</evidence>
<comment type="subcellular location">
    <subcellularLocation>
        <location evidence="1">Nucleus</location>
    </subcellularLocation>
</comment>
<evidence type="ECO:0000256" key="2">
    <source>
        <dbReference type="ARBA" id="ARBA00023242"/>
    </source>
</evidence>
<feature type="domain" description="SprT-like" evidence="3">
    <location>
        <begin position="27"/>
        <end position="196"/>
    </location>
</feature>
<dbReference type="SMART" id="SM00731">
    <property type="entry name" value="SprT"/>
    <property type="match status" value="1"/>
</dbReference>
<dbReference type="EMBL" id="CAJFCW020000005">
    <property type="protein sequence ID" value="CAG9119737.1"/>
    <property type="molecule type" value="Genomic_DNA"/>
</dbReference>
<dbReference type="OrthoDB" id="5236983at2759"/>
<keyword evidence="2" id="KW-0539">Nucleus</keyword>
<dbReference type="Proteomes" id="UP000614601">
    <property type="component" value="Unassembled WGS sequence"/>
</dbReference>
<protein>
    <recommendedName>
        <fullName evidence="3">SprT-like domain-containing protein</fullName>
    </recommendedName>
</protein>
<dbReference type="GO" id="GO:0005634">
    <property type="term" value="C:nucleus"/>
    <property type="evidence" value="ECO:0007669"/>
    <property type="project" value="UniProtKB-SubCell"/>
</dbReference>
<reference evidence="4" key="1">
    <citation type="submission" date="2020-09" db="EMBL/GenBank/DDBJ databases">
        <authorList>
            <person name="Kikuchi T."/>
        </authorList>
    </citation>
    <scope>NUCLEOTIDE SEQUENCE</scope>
    <source>
        <strain evidence="4">SH1</strain>
    </source>
</reference>
<accession>A0A811L7T0</accession>
<sequence length="449" mass="51800">MDKYNQILRISKVILVGPLEEFDDLTIDLRETFQMFDHTFFGGTLKKCKVKFSNNLYRYAGLCTYNGMNEKYQCTIRLSEPLLKLRTRRDLLETLLHEMIHAYLLIHGDEDEEHGPLFLDQMRRINKMTNVKVTVYHYYIDELDFHHPHRWKCDGPCQFKPPNYGYIKRRTEREPSEKDSFWEAHKRICGGTFIKVSKPVPLEKKVTPFQAEGRRLCSVSSVDEDSNAEEANESPDFNVYKSQETPLEVMASHGDVVHKPYDDILPHPPNVACQEDENKGKDVAVAEQKNEAEGTSNEVARIQGKALRNKFFDCFLINRKTLARAIRRKWRRIIRASLCLLCIPRKAKPKNKIETWILPDAEEVDSEDTTTATLDDGVEKEFEIREDLLPAPTFEDNFKGTGATLGVPANTTEPNVNHNDLVLCCNCPKRIPFKALNEHLAQCLPQNDL</sequence>
<dbReference type="Pfam" id="PF10263">
    <property type="entry name" value="SprT-like"/>
    <property type="match status" value="1"/>
</dbReference>
<dbReference type="GO" id="GO:0004222">
    <property type="term" value="F:metalloendopeptidase activity"/>
    <property type="evidence" value="ECO:0007669"/>
    <property type="project" value="InterPro"/>
</dbReference>
<evidence type="ECO:0000313" key="5">
    <source>
        <dbReference type="Proteomes" id="UP000614601"/>
    </source>
</evidence>
<dbReference type="AlphaFoldDB" id="A0A811L7T0"/>
<evidence type="ECO:0000256" key="1">
    <source>
        <dbReference type="ARBA" id="ARBA00004123"/>
    </source>
</evidence>
<dbReference type="GO" id="GO:0003697">
    <property type="term" value="F:single-stranded DNA binding"/>
    <property type="evidence" value="ECO:0007669"/>
    <property type="project" value="InterPro"/>
</dbReference>
<comment type="caution">
    <text evidence="4">The sequence shown here is derived from an EMBL/GenBank/DDBJ whole genome shotgun (WGS) entry which is preliminary data.</text>
</comment>
<gene>
    <name evidence="4" type="ORF">BOKJ2_LOCUS10954</name>
</gene>
<dbReference type="GO" id="GO:0031593">
    <property type="term" value="F:polyubiquitin modification-dependent protein binding"/>
    <property type="evidence" value="ECO:0007669"/>
    <property type="project" value="TreeGrafter"/>
</dbReference>
<organism evidence="4 5">
    <name type="scientific">Bursaphelenchus okinawaensis</name>
    <dbReference type="NCBI Taxonomy" id="465554"/>
    <lineage>
        <taxon>Eukaryota</taxon>
        <taxon>Metazoa</taxon>
        <taxon>Ecdysozoa</taxon>
        <taxon>Nematoda</taxon>
        <taxon>Chromadorea</taxon>
        <taxon>Rhabditida</taxon>
        <taxon>Tylenchina</taxon>
        <taxon>Tylenchomorpha</taxon>
        <taxon>Aphelenchoidea</taxon>
        <taxon>Aphelenchoididae</taxon>
        <taxon>Bursaphelenchus</taxon>
    </lineage>
</organism>
<dbReference type="InterPro" id="IPR044245">
    <property type="entry name" value="Spartan"/>
</dbReference>
<name>A0A811L7T0_9BILA</name>
<dbReference type="Pfam" id="PF22934">
    <property type="entry name" value="SPRTN_ZBD"/>
    <property type="match status" value="1"/>
</dbReference>
<dbReference type="Proteomes" id="UP000783686">
    <property type="component" value="Unassembled WGS sequence"/>
</dbReference>
<keyword evidence="5" id="KW-1185">Reference proteome</keyword>
<dbReference type="PANTHER" id="PTHR21220:SF0">
    <property type="entry name" value="DNA-DEPENDENT METALLOPROTEASE SPRTN"/>
    <property type="match status" value="1"/>
</dbReference>
<dbReference type="EMBL" id="CAJFDH010000005">
    <property type="protein sequence ID" value="CAD5224188.1"/>
    <property type="molecule type" value="Genomic_DNA"/>
</dbReference>
<dbReference type="PANTHER" id="PTHR21220">
    <property type="entry name" value="DNA-DEPENDENT METALLOPROTEASE SPRTN"/>
    <property type="match status" value="1"/>
</dbReference>
<proteinExistence type="predicted"/>
<evidence type="ECO:0000259" key="3">
    <source>
        <dbReference type="SMART" id="SM00731"/>
    </source>
</evidence>
<dbReference type="InterPro" id="IPR055220">
    <property type="entry name" value="SPRTN_ZBD"/>
</dbReference>